<dbReference type="EMBL" id="MOEN01000022">
    <property type="protein sequence ID" value="OMH40282.1"/>
    <property type="molecule type" value="Genomic_DNA"/>
</dbReference>
<keyword evidence="1" id="KW-1133">Transmembrane helix</keyword>
<dbReference type="OrthoDB" id="9841398at2"/>
<name>A0A1R1MKE4_9BACT</name>
<comment type="caution">
    <text evidence="2">The sequence shown here is derived from an EMBL/GenBank/DDBJ whole genome shotgun (WGS) entry which is preliminary data.</text>
</comment>
<evidence type="ECO:0000256" key="1">
    <source>
        <dbReference type="SAM" id="Phobius"/>
    </source>
</evidence>
<feature type="transmembrane region" description="Helical" evidence="1">
    <location>
        <begin position="73"/>
        <end position="93"/>
    </location>
</feature>
<keyword evidence="3" id="KW-1185">Reference proteome</keyword>
<dbReference type="Proteomes" id="UP000187408">
    <property type="component" value="Unassembled WGS sequence"/>
</dbReference>
<protein>
    <submittedName>
        <fullName evidence="2">Uncharacterized protein</fullName>
    </submittedName>
</protein>
<dbReference type="AlphaFoldDB" id="A0A1R1MKE4"/>
<gene>
    <name evidence="2" type="ORF">BLW93_06240</name>
</gene>
<proteinExistence type="predicted"/>
<keyword evidence="1" id="KW-0472">Membrane</keyword>
<organism evidence="2 3">
    <name type="scientific">Desulfurobacterium indicum</name>
    <dbReference type="NCBI Taxonomy" id="1914305"/>
    <lineage>
        <taxon>Bacteria</taxon>
        <taxon>Pseudomonadati</taxon>
        <taxon>Aquificota</taxon>
        <taxon>Aquificia</taxon>
        <taxon>Desulfurobacteriales</taxon>
        <taxon>Desulfurobacteriaceae</taxon>
        <taxon>Desulfurobacterium</taxon>
    </lineage>
</organism>
<dbReference type="RefSeq" id="WP_076713245.1">
    <property type="nucleotide sequence ID" value="NZ_MOEN01000022.1"/>
</dbReference>
<reference evidence="2 3" key="1">
    <citation type="submission" date="2016-10" db="EMBL/GenBank/DDBJ databases">
        <title>Genome sequence of a sulfur-reducing bacterium Desulfurobacterium indicum K6013.</title>
        <authorList>
            <person name="Cao J."/>
            <person name="Shao Z."/>
            <person name="Alain K."/>
            <person name="Jebbar M."/>
        </authorList>
    </citation>
    <scope>NUCLEOTIDE SEQUENCE [LARGE SCALE GENOMIC DNA]</scope>
    <source>
        <strain evidence="2 3">K6013</strain>
    </source>
</reference>
<evidence type="ECO:0000313" key="3">
    <source>
        <dbReference type="Proteomes" id="UP000187408"/>
    </source>
</evidence>
<accession>A0A1R1MKE4</accession>
<feature type="transmembrane region" description="Helical" evidence="1">
    <location>
        <begin position="12"/>
        <end position="32"/>
    </location>
</feature>
<keyword evidence="1" id="KW-0812">Transmembrane</keyword>
<evidence type="ECO:0000313" key="2">
    <source>
        <dbReference type="EMBL" id="OMH40282.1"/>
    </source>
</evidence>
<sequence length="103" mass="11335">MASTMEKSINWSLAAVAFISVVMYAFLPLGIFGNNLDFQHFLLPKVIVAFIVAIVSGKLYMGYAKLRKISPEVIYFGLVTTLGITGLLTYVILDLALKLFGLE</sequence>
<feature type="transmembrane region" description="Helical" evidence="1">
    <location>
        <begin position="38"/>
        <end position="61"/>
    </location>
</feature>